<dbReference type="AlphaFoldDB" id="A0A433XFA8"/>
<evidence type="ECO:0000256" key="1">
    <source>
        <dbReference type="SAM" id="SignalP"/>
    </source>
</evidence>
<feature type="domain" description="Solute-binding protein family 3/N-terminal" evidence="2">
    <location>
        <begin position="46"/>
        <end position="274"/>
    </location>
</feature>
<proteinExistence type="predicted"/>
<dbReference type="InterPro" id="IPR001638">
    <property type="entry name" value="Solute-binding_3/MltF_N"/>
</dbReference>
<feature type="signal peptide" evidence="1">
    <location>
        <begin position="1"/>
        <end position="24"/>
    </location>
</feature>
<dbReference type="SMART" id="SM00062">
    <property type="entry name" value="PBPb"/>
    <property type="match status" value="1"/>
</dbReference>
<evidence type="ECO:0000313" key="4">
    <source>
        <dbReference type="Proteomes" id="UP000281547"/>
    </source>
</evidence>
<dbReference type="Gene3D" id="3.40.190.10">
    <property type="entry name" value="Periplasmic binding protein-like II"/>
    <property type="match status" value="2"/>
</dbReference>
<dbReference type="Proteomes" id="UP000281547">
    <property type="component" value="Unassembled WGS sequence"/>
</dbReference>
<dbReference type="RefSeq" id="WP_127187730.1">
    <property type="nucleotide sequence ID" value="NZ_RZNJ01000002.1"/>
</dbReference>
<organism evidence="3 4">
    <name type="scientific">Arsenicitalea aurantiaca</name>
    <dbReference type="NCBI Taxonomy" id="1783274"/>
    <lineage>
        <taxon>Bacteria</taxon>
        <taxon>Pseudomonadati</taxon>
        <taxon>Pseudomonadota</taxon>
        <taxon>Alphaproteobacteria</taxon>
        <taxon>Hyphomicrobiales</taxon>
        <taxon>Devosiaceae</taxon>
        <taxon>Arsenicitalea</taxon>
    </lineage>
</organism>
<accession>A0A433XFA8</accession>
<evidence type="ECO:0000313" key="3">
    <source>
        <dbReference type="EMBL" id="RUT32773.1"/>
    </source>
</evidence>
<comment type="caution">
    <text evidence="3">The sequence shown here is derived from an EMBL/GenBank/DDBJ whole genome shotgun (WGS) entry which is preliminary data.</text>
</comment>
<reference evidence="3 4" key="1">
    <citation type="journal article" date="2016" name="Int. J. Syst. Evol. Microbiol.">
        <title>Arsenicitalea aurantiaca gen. nov., sp. nov., a new member of the family Hyphomicrobiaceae, isolated from high-arsenic sediment.</title>
        <authorList>
            <person name="Mu Y."/>
            <person name="Zhou L."/>
            <person name="Zeng X.C."/>
            <person name="Liu L."/>
            <person name="Pan Y."/>
            <person name="Chen X."/>
            <person name="Wang J."/>
            <person name="Li S."/>
            <person name="Li W.J."/>
            <person name="Wang Y."/>
        </authorList>
    </citation>
    <scope>NUCLEOTIDE SEQUENCE [LARGE SCALE GENOMIC DNA]</scope>
    <source>
        <strain evidence="3 4">42-50</strain>
    </source>
</reference>
<keyword evidence="4" id="KW-1185">Reference proteome</keyword>
<keyword evidence="1" id="KW-0732">Signal</keyword>
<sequence>MTSMKRRLCAALAAFAFVGTEAIAQIAIPYVPPELHQERRWLRGSTVTFCIWEVSPTFAVDREIGQAIADALLLEADFRVYDNRVPLLGDDFWEAVFIQLAEQCDAVMGFSIAGNLSSDWLLPSSPYFEAPFVLGVTNPDYRRLGDIPPGRPIGSLLYTLADARLMEYQSVLPQEQRWTRYPFSSAQQGLDFLNDGRVEGTIFWTPTIGQLTDGDPEGQGIRLVPLDPVTTPPSPIGMMLREHNAFLRNEIDQAIAALRADGTIDALVEAAGIPTLSAQ</sequence>
<dbReference type="SUPFAM" id="SSF53850">
    <property type="entry name" value="Periplasmic binding protein-like II"/>
    <property type="match status" value="1"/>
</dbReference>
<protein>
    <submittedName>
        <fullName evidence="3">Transporter substrate-binding domain-containing protein</fullName>
    </submittedName>
</protein>
<name>A0A433XFA8_9HYPH</name>
<dbReference type="OrthoDB" id="7842523at2"/>
<evidence type="ECO:0000259" key="2">
    <source>
        <dbReference type="SMART" id="SM00062"/>
    </source>
</evidence>
<dbReference type="EMBL" id="RZNJ01000002">
    <property type="protein sequence ID" value="RUT32773.1"/>
    <property type="molecule type" value="Genomic_DNA"/>
</dbReference>
<feature type="chain" id="PRO_5019516433" evidence="1">
    <location>
        <begin position="25"/>
        <end position="279"/>
    </location>
</feature>
<gene>
    <name evidence="3" type="ORF">EMQ25_06420</name>
</gene>